<dbReference type="PROSITE" id="PS51198">
    <property type="entry name" value="UVRD_HELICASE_ATP_BIND"/>
    <property type="match status" value="1"/>
</dbReference>
<keyword evidence="3 9" id="KW-0347">Helicase</keyword>
<evidence type="ECO:0000256" key="8">
    <source>
        <dbReference type="ARBA" id="ARBA00048988"/>
    </source>
</evidence>
<evidence type="ECO:0000313" key="12">
    <source>
        <dbReference type="EMBL" id="QLQ80261.1"/>
    </source>
</evidence>
<feature type="domain" description="UvrD-like helicase C-terminal" evidence="11">
    <location>
        <begin position="289"/>
        <end position="596"/>
    </location>
</feature>
<protein>
    <recommendedName>
        <fullName evidence="7">DNA 3'-5' helicase</fullName>
        <ecNumber evidence="7">5.6.2.4</ecNumber>
    </recommendedName>
</protein>
<dbReference type="InterPro" id="IPR027417">
    <property type="entry name" value="P-loop_NTPase"/>
</dbReference>
<dbReference type="GO" id="GO:0016787">
    <property type="term" value="F:hydrolase activity"/>
    <property type="evidence" value="ECO:0007669"/>
    <property type="project" value="UniProtKB-UniRule"/>
</dbReference>
<feature type="binding site" evidence="9">
    <location>
        <begin position="27"/>
        <end position="34"/>
    </location>
    <ligand>
        <name>ATP</name>
        <dbReference type="ChEBI" id="CHEBI:30616"/>
    </ligand>
</feature>
<dbReference type="InterPro" id="IPR014017">
    <property type="entry name" value="DNA_helicase_UvrD-like_C"/>
</dbReference>
<dbReference type="InterPro" id="IPR014016">
    <property type="entry name" value="UvrD-like_ATP-bd"/>
</dbReference>
<gene>
    <name evidence="12" type="ORF">HG537_0D02620</name>
</gene>
<dbReference type="PANTHER" id="PTHR11070">
    <property type="entry name" value="UVRD / RECB / PCRA DNA HELICASE FAMILY MEMBER"/>
    <property type="match status" value="1"/>
</dbReference>
<dbReference type="Gene3D" id="1.10.486.10">
    <property type="entry name" value="PCRA, domain 4"/>
    <property type="match status" value="1"/>
</dbReference>
<keyword evidence="13" id="KW-1185">Reference proteome</keyword>
<dbReference type="PANTHER" id="PTHR11070:SF46">
    <property type="entry name" value="ATP-DEPENDENT DNA HELICASE HMI1, MITOCHONDRIAL"/>
    <property type="match status" value="1"/>
</dbReference>
<dbReference type="GO" id="GO:0003677">
    <property type="term" value="F:DNA binding"/>
    <property type="evidence" value="ECO:0007669"/>
    <property type="project" value="InterPro"/>
</dbReference>
<evidence type="ECO:0000256" key="7">
    <source>
        <dbReference type="ARBA" id="ARBA00034808"/>
    </source>
</evidence>
<proteinExistence type="predicted"/>
<dbReference type="Pfam" id="PF00580">
    <property type="entry name" value="UvrD-helicase"/>
    <property type="match status" value="1"/>
</dbReference>
<keyword evidence="4 9" id="KW-0067">ATP-binding</keyword>
<dbReference type="EMBL" id="CP059270">
    <property type="protein sequence ID" value="QLQ80261.1"/>
    <property type="molecule type" value="Genomic_DNA"/>
</dbReference>
<evidence type="ECO:0000259" key="10">
    <source>
        <dbReference type="PROSITE" id="PS51198"/>
    </source>
</evidence>
<dbReference type="Proteomes" id="UP000510647">
    <property type="component" value="Chromosome 4"/>
</dbReference>
<evidence type="ECO:0000256" key="9">
    <source>
        <dbReference type="PROSITE-ProRule" id="PRU00560"/>
    </source>
</evidence>
<dbReference type="InterPro" id="IPR000212">
    <property type="entry name" value="DNA_helicase_UvrD/REP"/>
</dbReference>
<evidence type="ECO:0000313" key="13">
    <source>
        <dbReference type="Proteomes" id="UP000510647"/>
    </source>
</evidence>
<dbReference type="OrthoDB" id="1470711at2759"/>
<evidence type="ECO:0000256" key="2">
    <source>
        <dbReference type="ARBA" id="ARBA00022801"/>
    </source>
</evidence>
<dbReference type="GO" id="GO:0005634">
    <property type="term" value="C:nucleus"/>
    <property type="evidence" value="ECO:0007669"/>
    <property type="project" value="TreeGrafter"/>
</dbReference>
<evidence type="ECO:0000259" key="11">
    <source>
        <dbReference type="PROSITE" id="PS51217"/>
    </source>
</evidence>
<feature type="domain" description="UvrD-like helicase ATP-binding" evidence="10">
    <location>
        <begin position="6"/>
        <end position="288"/>
    </location>
</feature>
<dbReference type="GO" id="GO:0043138">
    <property type="term" value="F:3'-5' DNA helicase activity"/>
    <property type="evidence" value="ECO:0007669"/>
    <property type="project" value="UniProtKB-EC"/>
</dbReference>
<dbReference type="GO" id="GO:0005524">
    <property type="term" value="F:ATP binding"/>
    <property type="evidence" value="ECO:0007669"/>
    <property type="project" value="UniProtKB-UniRule"/>
</dbReference>
<sequence>MVDTLTPSQSKVVEFPYQSNSTLKVVAGPGSGKTLTLLHKVYYLIESGQIAPNEILILSLTNKAVDNVITRLFDVFEQLNEKRTEEQLKEIIGGLEVHTVHGLANRVVIENEGIINVIEENGWRGLMKLVSEDFWKNKRPKIPSIKDFKRLFEQYKNQKTGTKDVVKKLTDIMENCGVVTNEELIDRASRYLNSDVVPESTAQTMEYTRNLKDKIKVVIIDEFQDLYPSLLPLLRRISLGKQLILFGDSNQSIYSFLGSNKEAMNAIEDIHTGRDFHIMHLHDNFRCTPEIMAAATRVIPLKRKEMNDGEIEKVCKDKCGVKPIMQNFSNPLDELEFVRDQISQLVCASAHLSDIAILTRTNNQMQLIADHLQSYGINSHKLTAQPDWMTDSRIQFLIDLMKVISLSHREESLKRENFVNRPWKSDFSLIVTLSALKGATNQSIQILYNECLRHDISLRRYISSVPMSDWPAAVTNKRKISNCVIELQKLMNNGEFLYSDDPMQILQKICTFAHEMGFQMLQPTSHRDAEQFRQHLEDMYIILKLCLTNKPNDMPLVEWFLHTHFEQSLSYYHENPVPRAGSRDVLKISTIHSSKGLEFPIVFLMGGLSWFHSISQLEDNVLYVGMTRAKNLLYLLNTKHPGLDYKSATRNIMSNEKFWRYYNTDLNRDIPADFASAIRRYDCLQRKYDGFSMKRRPFSTLSVAHNNKLMRLIAHIARK</sequence>
<keyword evidence="1 9" id="KW-0547">Nucleotide-binding</keyword>
<evidence type="ECO:0000256" key="5">
    <source>
        <dbReference type="ARBA" id="ARBA00023235"/>
    </source>
</evidence>
<name>A0A7H9HSG8_9SACH</name>
<dbReference type="AlphaFoldDB" id="A0A7H9HSG8"/>
<evidence type="ECO:0000256" key="3">
    <source>
        <dbReference type="ARBA" id="ARBA00022806"/>
    </source>
</evidence>
<dbReference type="GO" id="GO:0000725">
    <property type="term" value="P:recombinational repair"/>
    <property type="evidence" value="ECO:0007669"/>
    <property type="project" value="TreeGrafter"/>
</dbReference>
<keyword evidence="5" id="KW-0413">Isomerase</keyword>
<keyword evidence="2 9" id="KW-0378">Hydrolase</keyword>
<dbReference type="Pfam" id="PF13361">
    <property type="entry name" value="UvrD_C"/>
    <property type="match status" value="1"/>
</dbReference>
<comment type="catalytic activity">
    <reaction evidence="6">
        <text>Couples ATP hydrolysis with the unwinding of duplex DNA by translocating in the 3'-5' direction.</text>
        <dbReference type="EC" id="5.6.2.4"/>
    </reaction>
</comment>
<evidence type="ECO:0000256" key="1">
    <source>
        <dbReference type="ARBA" id="ARBA00022741"/>
    </source>
</evidence>
<reference evidence="12 13" key="1">
    <citation type="submission" date="2020-06" db="EMBL/GenBank/DDBJ databases">
        <title>The yeast mating-type switching endonuclease HO is a domesticated member of an unorthodox homing genetic element family.</title>
        <authorList>
            <person name="Coughlan A.Y."/>
            <person name="Lombardi L."/>
            <person name="Braun-Galleani S."/>
            <person name="Martos A.R."/>
            <person name="Galeote V."/>
            <person name="Bigey F."/>
            <person name="Dequin S."/>
            <person name="Byrne K.P."/>
            <person name="Wolfe K.H."/>
        </authorList>
    </citation>
    <scope>NUCLEOTIDE SEQUENCE [LARGE SCALE GENOMIC DNA]</scope>
    <source>
        <strain evidence="12 13">CBS2947</strain>
    </source>
</reference>
<dbReference type="Gene3D" id="3.40.50.300">
    <property type="entry name" value="P-loop containing nucleotide triphosphate hydrolases"/>
    <property type="match status" value="2"/>
</dbReference>
<dbReference type="SUPFAM" id="SSF52540">
    <property type="entry name" value="P-loop containing nucleoside triphosphate hydrolases"/>
    <property type="match status" value="1"/>
</dbReference>
<dbReference type="EC" id="5.6.2.4" evidence="7"/>
<comment type="catalytic activity">
    <reaction evidence="8">
        <text>ATP + H2O = ADP + phosphate + H(+)</text>
        <dbReference type="Rhea" id="RHEA:13065"/>
        <dbReference type="ChEBI" id="CHEBI:15377"/>
        <dbReference type="ChEBI" id="CHEBI:15378"/>
        <dbReference type="ChEBI" id="CHEBI:30616"/>
        <dbReference type="ChEBI" id="CHEBI:43474"/>
        <dbReference type="ChEBI" id="CHEBI:456216"/>
        <dbReference type="EC" id="5.6.2.4"/>
    </reaction>
</comment>
<organism evidence="12 13">
    <name type="scientific">Torulaspora globosa</name>
    <dbReference type="NCBI Taxonomy" id="48254"/>
    <lineage>
        <taxon>Eukaryota</taxon>
        <taxon>Fungi</taxon>
        <taxon>Dikarya</taxon>
        <taxon>Ascomycota</taxon>
        <taxon>Saccharomycotina</taxon>
        <taxon>Saccharomycetes</taxon>
        <taxon>Saccharomycetales</taxon>
        <taxon>Saccharomycetaceae</taxon>
        <taxon>Torulaspora</taxon>
    </lineage>
</organism>
<evidence type="ECO:0000256" key="4">
    <source>
        <dbReference type="ARBA" id="ARBA00022840"/>
    </source>
</evidence>
<dbReference type="PROSITE" id="PS51217">
    <property type="entry name" value="UVRD_HELICASE_CTER"/>
    <property type="match status" value="1"/>
</dbReference>
<evidence type="ECO:0000256" key="6">
    <source>
        <dbReference type="ARBA" id="ARBA00034617"/>
    </source>
</evidence>
<accession>A0A7H9HSG8</accession>